<accession>A0A1I3KCH4</accession>
<evidence type="ECO:0000313" key="2">
    <source>
        <dbReference type="Proteomes" id="UP000199518"/>
    </source>
</evidence>
<proteinExistence type="predicted"/>
<evidence type="ECO:0008006" key="3">
    <source>
        <dbReference type="Google" id="ProtNLM"/>
    </source>
</evidence>
<dbReference type="Proteomes" id="UP000199518">
    <property type="component" value="Unassembled WGS sequence"/>
</dbReference>
<sequence>MGKQRKSPSTGEKAAIGGFFPQFALAAEMALDAAQRGIFDGIRLIDPDAGIADDFQILTPNRLDAYQVKWEGTPSALTFASFKGELAKGLADAWKSLQSLNPQKRIVIHLITNRPFSTNDSVGDKSILKSKGCFYHFAKDVLRELFSRTISISDIEPHWTNAIAELRDEVKLTEAEFDNFTKCLSIDHKDEIQLGQSGLCEAPDWRPNTEAERLYVQLQKVVFDANTRWIDGAICLSLDDIVDAAGLKSCAQLRKKHEFPKSDIPYREISATATRLKDRIESLRGGYLCLVGSPGAGKSTLLSQTFVESRFRVVEYYAFIPGSDSAAGRRGESENFFFDLNRLLRNLGSTPGGPSRRGQDSERETFSDHLQWLGRDYSNSGLKTIILVDGLDHIDREQHPSRSFLKDLPAIAAIPDGVFFVLGTQPVLLPDLRPEVNDAINVPERRIQMDRLGLKQSIEIADNLFPDDPDSLHLADCLQAKSEGHPLSLAMLVRKARGFINAKTTLEMLENEETIGDDVISYYKRIWRSEVENSPGARELLGLVCRCRNGFQWTFATPLVGISRDDRFRLKKTLNHLFREDGTGHCYFFHNSFRLYLLDATSLGIDGKHDKEESRSYYRKLAHWAETVESVDKWDEFYYHCRAGDDQLAIASLGSTWVRRQLETFRSPATIREDLQQLSKVSLHRRDLILFARSLIEWSELSLVEYSYSDHYSEALDILLSLAESETGDKRKDYLQSIRQLVYESTELRIGGETALSAAKQLKLMGESAMASHIFELAEPIRQLHQVSTNSHNGDQSLLTTWAEVAPFFRSPQQIVDMITTAPLSREEFPHDRDVYNPEDLRDELFAHLCFGLIEIGDNTSLAPLADALKERSIVRWLRVQQKQLVNSQEKQQTAQKIIDAFLERPDEEFHPTLLLLLAELSIKYLDQRDLAHRFWSACATSQVNHHDSYDRDLPRHANEYFRRFRIRTVLGESPEVSSDIPLTHNDARRPDVFLARATAKMGILHGLQWRDGSVPHALFRNEMRAALRMFEQARNEGNKDYGSSWSLMADKRASFVELTIEAFGSGDLLSAITSVLSDSWLEAHTFWRYHERLSLLRCLFEAGVERSWCLGHVNAINQNSLDDSSGPNERATWRLDFATTYALLGETELARRYIFESIESQGSIGYRKDYQLETWCRWLSLANNGDETRQACRLRLMINASCAQGDSESWAGDVGELALAEAAKVNPQGAFCLATEFAERRVVSFSRGITAILKAILESSPELATLIAAVQRRLLLLLDEPDDDLLVNVLTALQSQATEEAQRLDQAILVDALPESRNKWQRALNKSCGNVPYTDLLQCHNAADKNEDSEERPETYIYLGSNNKLSIDEAIPRVNEPQDMSVLLSEATGDYIRLTPLIVHLCSLWPAIHIVQLAERIKKSDSTGSDLMICAERLNALQRANEAATIAEYVLLEKGTGYEDEWFRSGPLARAFSLFANHRGHERAREVVLSAIEKRLVDRAYVSGGILLFDSVFPVIGTKEEIITIANDVEEYMSHVSRYSSFPHQWEALPASDSKHAVLRFLLELTNHPAHLLNIAGKQILTEFLLSPLSEAGDVTLLTAIAGGHFRTRRGLIVCLAAVAERGLEKVRLATDWLHACCQCLDFQVRVEAERLLHALGEELPQQPSEDHTIIMRYHAEPLELPQPFHEEPVSQTGYLPDTFDANVVLRLFEHEVSAISNLSKIPAKRIVRRAYDLMRQFEKDEPWGMAAEKLFRSRMDASRIRLAFQRLRTRAAEQAIAYVLAELADSSIETKRRLVDHIRAFEFFDPRLLLLTPQERPPEIQIPSITHSRDEADQWVDEVKGTSDNNFADRVLGQRVIAELTSVRFARPSVEEVRRSNIWITREIKVDRADQVIPPGTGERTEGYTSFMTSLACLAFQHFPPHFATPHGDWLAWNAAASDRIGLTTNASGVMAWARDECEISVIRWTDGNEHAGPEEEYIADGWLVLANDAAYSLILSELPPVSRLRSVSRSRVGQSPSSRVWHSSLNESQ</sequence>
<protein>
    <recommendedName>
        <fullName evidence="3">NACHT domain-containing protein</fullName>
    </recommendedName>
</protein>
<evidence type="ECO:0000313" key="1">
    <source>
        <dbReference type="EMBL" id="SFI70216.1"/>
    </source>
</evidence>
<reference evidence="2" key="1">
    <citation type="submission" date="2016-10" db="EMBL/GenBank/DDBJ databases">
        <authorList>
            <person name="Varghese N."/>
            <person name="Submissions S."/>
        </authorList>
    </citation>
    <scope>NUCLEOTIDE SEQUENCE [LARGE SCALE GENOMIC DNA]</scope>
    <source>
        <strain evidence="2">DSM 26348</strain>
    </source>
</reference>
<dbReference type="EMBL" id="FOQD01000011">
    <property type="protein sequence ID" value="SFI70216.1"/>
    <property type="molecule type" value="Genomic_DNA"/>
</dbReference>
<keyword evidence="2" id="KW-1185">Reference proteome</keyword>
<gene>
    <name evidence="1" type="ORF">SAMN05421753_111189</name>
</gene>
<name>A0A1I3KCH4_9PLAN</name>
<dbReference type="InterPro" id="IPR027417">
    <property type="entry name" value="P-loop_NTPase"/>
</dbReference>
<organism evidence="1 2">
    <name type="scientific">Planctomicrobium piriforme</name>
    <dbReference type="NCBI Taxonomy" id="1576369"/>
    <lineage>
        <taxon>Bacteria</taxon>
        <taxon>Pseudomonadati</taxon>
        <taxon>Planctomycetota</taxon>
        <taxon>Planctomycetia</taxon>
        <taxon>Planctomycetales</taxon>
        <taxon>Planctomycetaceae</taxon>
        <taxon>Planctomicrobium</taxon>
    </lineage>
</organism>
<dbReference type="Gene3D" id="3.40.50.300">
    <property type="entry name" value="P-loop containing nucleotide triphosphate hydrolases"/>
    <property type="match status" value="1"/>
</dbReference>
<dbReference type="RefSeq" id="WP_092051676.1">
    <property type="nucleotide sequence ID" value="NZ_FOQD01000011.1"/>
</dbReference>
<dbReference type="SUPFAM" id="SSF52540">
    <property type="entry name" value="P-loop containing nucleoside triphosphate hydrolases"/>
    <property type="match status" value="1"/>
</dbReference>
<dbReference type="OrthoDB" id="898678at2"/>